<dbReference type="GeneID" id="54583090"/>
<evidence type="ECO:0000313" key="1">
    <source>
        <dbReference type="EMBL" id="KAF2245218.1"/>
    </source>
</evidence>
<accession>A0A6A6I5A4</accession>
<protein>
    <submittedName>
        <fullName evidence="1">Uncharacterized protein</fullName>
    </submittedName>
</protein>
<organism evidence="1 2">
    <name type="scientific">Trematosphaeria pertusa</name>
    <dbReference type="NCBI Taxonomy" id="390896"/>
    <lineage>
        <taxon>Eukaryota</taxon>
        <taxon>Fungi</taxon>
        <taxon>Dikarya</taxon>
        <taxon>Ascomycota</taxon>
        <taxon>Pezizomycotina</taxon>
        <taxon>Dothideomycetes</taxon>
        <taxon>Pleosporomycetidae</taxon>
        <taxon>Pleosporales</taxon>
        <taxon>Massarineae</taxon>
        <taxon>Trematosphaeriaceae</taxon>
        <taxon>Trematosphaeria</taxon>
    </lineage>
</organism>
<name>A0A6A6I5A4_9PLEO</name>
<dbReference type="OrthoDB" id="3903370at2759"/>
<dbReference type="AlphaFoldDB" id="A0A6A6I5A4"/>
<dbReference type="EMBL" id="ML987201">
    <property type="protein sequence ID" value="KAF2245218.1"/>
    <property type="molecule type" value="Genomic_DNA"/>
</dbReference>
<evidence type="ECO:0000313" key="2">
    <source>
        <dbReference type="Proteomes" id="UP000800094"/>
    </source>
</evidence>
<dbReference type="Proteomes" id="UP000800094">
    <property type="component" value="Unassembled WGS sequence"/>
</dbReference>
<dbReference type="RefSeq" id="XP_033680222.1">
    <property type="nucleotide sequence ID" value="XM_033829760.1"/>
</dbReference>
<proteinExistence type="predicted"/>
<sequence length="74" mass="8411">MCQNVYAEFRCADTHEQRGEDRTRLKHIARCDTALNSPTGQSCLDPRDNVHIVQEDEPDINCPECRGETPPETP</sequence>
<keyword evidence="2" id="KW-1185">Reference proteome</keyword>
<reference evidence="1" key="1">
    <citation type="journal article" date="2020" name="Stud. Mycol.">
        <title>101 Dothideomycetes genomes: a test case for predicting lifestyles and emergence of pathogens.</title>
        <authorList>
            <person name="Haridas S."/>
            <person name="Albert R."/>
            <person name="Binder M."/>
            <person name="Bloem J."/>
            <person name="Labutti K."/>
            <person name="Salamov A."/>
            <person name="Andreopoulos B."/>
            <person name="Baker S."/>
            <person name="Barry K."/>
            <person name="Bills G."/>
            <person name="Bluhm B."/>
            <person name="Cannon C."/>
            <person name="Castanera R."/>
            <person name="Culley D."/>
            <person name="Daum C."/>
            <person name="Ezra D."/>
            <person name="Gonzalez J."/>
            <person name="Henrissat B."/>
            <person name="Kuo A."/>
            <person name="Liang C."/>
            <person name="Lipzen A."/>
            <person name="Lutzoni F."/>
            <person name="Magnuson J."/>
            <person name="Mondo S."/>
            <person name="Nolan M."/>
            <person name="Ohm R."/>
            <person name="Pangilinan J."/>
            <person name="Park H.-J."/>
            <person name="Ramirez L."/>
            <person name="Alfaro M."/>
            <person name="Sun H."/>
            <person name="Tritt A."/>
            <person name="Yoshinaga Y."/>
            <person name="Zwiers L.-H."/>
            <person name="Turgeon B."/>
            <person name="Goodwin S."/>
            <person name="Spatafora J."/>
            <person name="Crous P."/>
            <person name="Grigoriev I."/>
        </authorList>
    </citation>
    <scope>NUCLEOTIDE SEQUENCE</scope>
    <source>
        <strain evidence="1">CBS 122368</strain>
    </source>
</reference>
<gene>
    <name evidence="1" type="ORF">BU26DRAFT_522317</name>
</gene>